<organism evidence="2 3">
    <name type="scientific">Actinoplanes nipponensis</name>
    <dbReference type="NCBI Taxonomy" id="135950"/>
    <lineage>
        <taxon>Bacteria</taxon>
        <taxon>Bacillati</taxon>
        <taxon>Actinomycetota</taxon>
        <taxon>Actinomycetes</taxon>
        <taxon>Micromonosporales</taxon>
        <taxon>Micromonosporaceae</taxon>
        <taxon>Actinoplanes</taxon>
    </lineage>
</organism>
<reference evidence="2" key="1">
    <citation type="submission" date="2021-01" db="EMBL/GenBank/DDBJ databases">
        <title>Whole genome shotgun sequence of Actinoplanes nipponensis NBRC 14063.</title>
        <authorList>
            <person name="Komaki H."/>
            <person name="Tamura T."/>
        </authorList>
    </citation>
    <scope>NUCLEOTIDE SEQUENCE</scope>
    <source>
        <strain evidence="2">NBRC 14063</strain>
    </source>
</reference>
<sequence length="66" mass="6928">MTGAVLLAAVIGLVSLLAGVALGWYLRRSNDWCAHCGDQLSCDGCGSKAAWPKRRPGAELSFRPGP</sequence>
<comment type="caution">
    <text evidence="2">The sequence shown here is derived from an EMBL/GenBank/DDBJ whole genome shotgun (WGS) entry which is preliminary data.</text>
</comment>
<dbReference type="Proteomes" id="UP000647172">
    <property type="component" value="Unassembled WGS sequence"/>
</dbReference>
<evidence type="ECO:0000313" key="3">
    <source>
        <dbReference type="Proteomes" id="UP000647172"/>
    </source>
</evidence>
<proteinExistence type="predicted"/>
<keyword evidence="3" id="KW-1185">Reference proteome</keyword>
<protein>
    <submittedName>
        <fullName evidence="2">Uncharacterized protein</fullName>
    </submittedName>
</protein>
<feature type="region of interest" description="Disordered" evidence="1">
    <location>
        <begin position="47"/>
        <end position="66"/>
    </location>
</feature>
<dbReference type="RefSeq" id="WP_203768946.1">
    <property type="nucleotide sequence ID" value="NZ_BAAAYJ010000036.1"/>
</dbReference>
<dbReference type="AlphaFoldDB" id="A0A919JHP2"/>
<gene>
    <name evidence="2" type="ORF">Ani05nite_30890</name>
</gene>
<accession>A0A919JHP2</accession>
<evidence type="ECO:0000256" key="1">
    <source>
        <dbReference type="SAM" id="MobiDB-lite"/>
    </source>
</evidence>
<dbReference type="EMBL" id="BOMQ01000036">
    <property type="protein sequence ID" value="GIE49555.1"/>
    <property type="molecule type" value="Genomic_DNA"/>
</dbReference>
<evidence type="ECO:0000313" key="2">
    <source>
        <dbReference type="EMBL" id="GIE49555.1"/>
    </source>
</evidence>
<name>A0A919JHP2_9ACTN</name>